<keyword evidence="1" id="KW-0732">Signal</keyword>
<dbReference type="RefSeq" id="WP_126819190.1">
    <property type="nucleotide sequence ID" value="NZ_PIPS01000001.1"/>
</dbReference>
<dbReference type="PROSITE" id="PS51257">
    <property type="entry name" value="PROKAR_LIPOPROTEIN"/>
    <property type="match status" value="1"/>
</dbReference>
<dbReference type="Proteomes" id="UP000286680">
    <property type="component" value="Unassembled WGS sequence"/>
</dbReference>
<comment type="caution">
    <text evidence="2">The sequence shown here is derived from an EMBL/GenBank/DDBJ whole genome shotgun (WGS) entry which is preliminary data.</text>
</comment>
<proteinExistence type="predicted"/>
<evidence type="ECO:0000256" key="1">
    <source>
        <dbReference type="ARBA" id="ARBA00022729"/>
    </source>
</evidence>
<dbReference type="EMBL" id="PIPS01000001">
    <property type="protein sequence ID" value="RUO44722.1"/>
    <property type="molecule type" value="Genomic_DNA"/>
</dbReference>
<protein>
    <recommendedName>
        <fullName evidence="4">DUF3192 domain-containing protein</fullName>
    </recommendedName>
</protein>
<dbReference type="Gene3D" id="3.30.1450.10">
    <property type="match status" value="1"/>
</dbReference>
<evidence type="ECO:0008006" key="4">
    <source>
        <dbReference type="Google" id="ProtNLM"/>
    </source>
</evidence>
<keyword evidence="3" id="KW-1185">Reference proteome</keyword>
<evidence type="ECO:0000313" key="3">
    <source>
        <dbReference type="Proteomes" id="UP000286680"/>
    </source>
</evidence>
<sequence length="126" mass="14131">MKALPVLATVLAGSLLLQGCVIVTESDWKEGRAEYDGQVDERENRNRIAALPMQLSVNEVKQRLGTPDFSDRWQADDSDYQVLYYRTHRTHADGMTTRDECTPLVFVNGELTGTGDLALDSIKKSR</sequence>
<dbReference type="Pfam" id="PF11399">
    <property type="entry name" value="DUF3192"/>
    <property type="match status" value="1"/>
</dbReference>
<dbReference type="InterPro" id="IPR021534">
    <property type="entry name" value="DUF3192"/>
</dbReference>
<evidence type="ECO:0000313" key="2">
    <source>
        <dbReference type="EMBL" id="RUO44722.1"/>
    </source>
</evidence>
<organism evidence="2 3">
    <name type="scientific">Idiomarina aquatica</name>
    <dbReference type="NCBI Taxonomy" id="1327752"/>
    <lineage>
        <taxon>Bacteria</taxon>
        <taxon>Pseudomonadati</taxon>
        <taxon>Pseudomonadota</taxon>
        <taxon>Gammaproteobacteria</taxon>
        <taxon>Alteromonadales</taxon>
        <taxon>Idiomarinaceae</taxon>
        <taxon>Idiomarina</taxon>
    </lineage>
</organism>
<dbReference type="AlphaFoldDB" id="A0AA94EF74"/>
<dbReference type="InterPro" id="IPR037873">
    <property type="entry name" value="BamE-like"/>
</dbReference>
<accession>A0AA94EF74</accession>
<gene>
    <name evidence="2" type="ORF">CWE23_01415</name>
</gene>
<name>A0AA94EF74_9GAMM</name>
<reference evidence="3" key="1">
    <citation type="journal article" date="2018" name="Front. Microbiol.">
        <title>Genome-Based Analysis Reveals the Taxonomy and Diversity of the Family Idiomarinaceae.</title>
        <authorList>
            <person name="Liu Y."/>
            <person name="Lai Q."/>
            <person name="Shao Z."/>
        </authorList>
    </citation>
    <scope>NUCLEOTIDE SEQUENCE [LARGE SCALE GENOMIC DNA]</scope>
    <source>
        <strain evidence="3">SN-14</strain>
    </source>
</reference>